<comment type="subcellular location">
    <subcellularLocation>
        <location evidence="1 4">Bacterial flagellum basal body</location>
    </subcellularLocation>
</comment>
<sequence length="113" mass="11532">MTSFTSAISAYRTAADPMAALGGSSSATSLRAEGDDLAAATGTDFSAMLKDAAKSAISQSQQAEQTSLAAVAGKTDIREVVSAVANAELTLNTVVNIRDKVISAYKEILAMSI</sequence>
<dbReference type="PANTHER" id="PTHR34653:SF1">
    <property type="entry name" value="FLAGELLAR HOOK-BASAL BODY COMPLEX PROTEIN FLIE"/>
    <property type="match status" value="1"/>
</dbReference>
<comment type="caution">
    <text evidence="5">The sequence shown here is derived from an EMBL/GenBank/DDBJ whole genome shotgun (WGS) entry which is preliminary data.</text>
</comment>
<comment type="similarity">
    <text evidence="2 4">Belongs to the FliE family.</text>
</comment>
<proteinExistence type="inferred from homology"/>
<dbReference type="InterPro" id="IPR001624">
    <property type="entry name" value="FliE"/>
</dbReference>
<dbReference type="PANTHER" id="PTHR34653">
    <property type="match status" value="1"/>
</dbReference>
<evidence type="ECO:0000256" key="3">
    <source>
        <dbReference type="ARBA" id="ARBA00023143"/>
    </source>
</evidence>
<reference evidence="6" key="1">
    <citation type="journal article" date="2019" name="Int. J. Syst. Evol. Microbiol.">
        <title>The Global Catalogue of Microorganisms (GCM) 10K type strain sequencing project: providing services to taxonomists for standard genome sequencing and annotation.</title>
        <authorList>
            <consortium name="The Broad Institute Genomics Platform"/>
            <consortium name="The Broad Institute Genome Sequencing Center for Infectious Disease"/>
            <person name="Wu L."/>
            <person name="Ma J."/>
        </authorList>
    </citation>
    <scope>NUCLEOTIDE SEQUENCE [LARGE SCALE GENOMIC DNA]</scope>
    <source>
        <strain evidence="6">KCTC 15012</strain>
    </source>
</reference>
<evidence type="ECO:0000313" key="6">
    <source>
        <dbReference type="Proteomes" id="UP001597296"/>
    </source>
</evidence>
<dbReference type="Pfam" id="PF02049">
    <property type="entry name" value="FliE"/>
    <property type="match status" value="1"/>
</dbReference>
<keyword evidence="5" id="KW-0282">Flagellum</keyword>
<gene>
    <name evidence="4" type="primary">fliE</name>
    <name evidence="5" type="ORF">ACFSNB_07135</name>
</gene>
<keyword evidence="5" id="KW-0969">Cilium</keyword>
<accession>A0ABW5CBU8</accession>
<dbReference type="HAMAP" id="MF_00724">
    <property type="entry name" value="FliE"/>
    <property type="match status" value="1"/>
</dbReference>
<protein>
    <recommendedName>
        <fullName evidence="4">Flagellar hook-basal body complex protein FliE</fullName>
    </recommendedName>
</protein>
<evidence type="ECO:0000256" key="1">
    <source>
        <dbReference type="ARBA" id="ARBA00004117"/>
    </source>
</evidence>
<dbReference type="RefSeq" id="WP_377315381.1">
    <property type="nucleotide sequence ID" value="NZ_JBHUIY010000011.1"/>
</dbReference>
<name>A0ABW5CBU8_9PROT</name>
<evidence type="ECO:0000256" key="2">
    <source>
        <dbReference type="ARBA" id="ARBA00009272"/>
    </source>
</evidence>
<evidence type="ECO:0000256" key="4">
    <source>
        <dbReference type="HAMAP-Rule" id="MF_00724"/>
    </source>
</evidence>
<dbReference type="EMBL" id="JBHUIY010000011">
    <property type="protein sequence ID" value="MFD2233575.1"/>
    <property type="molecule type" value="Genomic_DNA"/>
</dbReference>
<keyword evidence="6" id="KW-1185">Reference proteome</keyword>
<organism evidence="5 6">
    <name type="scientific">Phaeospirillum tilakii</name>
    <dbReference type="NCBI Taxonomy" id="741673"/>
    <lineage>
        <taxon>Bacteria</taxon>
        <taxon>Pseudomonadati</taxon>
        <taxon>Pseudomonadota</taxon>
        <taxon>Alphaproteobacteria</taxon>
        <taxon>Rhodospirillales</taxon>
        <taxon>Rhodospirillaceae</taxon>
        <taxon>Phaeospirillum</taxon>
    </lineage>
</organism>
<keyword evidence="3 4" id="KW-0975">Bacterial flagellum</keyword>
<keyword evidence="5" id="KW-0966">Cell projection</keyword>
<evidence type="ECO:0000313" key="5">
    <source>
        <dbReference type="EMBL" id="MFD2233575.1"/>
    </source>
</evidence>
<dbReference type="Proteomes" id="UP001597296">
    <property type="component" value="Unassembled WGS sequence"/>
</dbReference>